<dbReference type="GO" id="GO:0005886">
    <property type="term" value="C:plasma membrane"/>
    <property type="evidence" value="ECO:0007669"/>
    <property type="project" value="UniProtKB-SubCell"/>
</dbReference>
<gene>
    <name evidence="14" type="ORF">DFQ05_2139</name>
</gene>
<evidence type="ECO:0000313" key="14">
    <source>
        <dbReference type="EMBL" id="TCK66854.1"/>
    </source>
</evidence>
<evidence type="ECO:0000256" key="4">
    <source>
        <dbReference type="ARBA" id="ARBA00022670"/>
    </source>
</evidence>
<evidence type="ECO:0000256" key="5">
    <source>
        <dbReference type="ARBA" id="ARBA00022692"/>
    </source>
</evidence>
<evidence type="ECO:0000256" key="9">
    <source>
        <dbReference type="ARBA" id="ARBA00022989"/>
    </source>
</evidence>
<keyword evidence="5 12" id="KW-0812">Transmembrane</keyword>
<keyword evidence="3" id="KW-1003">Cell membrane</keyword>
<keyword evidence="11 12" id="KW-0472">Membrane</keyword>
<dbReference type="GO" id="GO:0046872">
    <property type="term" value="F:metal ion binding"/>
    <property type="evidence" value="ECO:0007669"/>
    <property type="project" value="UniProtKB-KW"/>
</dbReference>
<keyword evidence="9 12" id="KW-1133">Transmembrane helix</keyword>
<evidence type="ECO:0000256" key="1">
    <source>
        <dbReference type="ARBA" id="ARBA00001947"/>
    </source>
</evidence>
<evidence type="ECO:0000256" key="12">
    <source>
        <dbReference type="SAM" id="Phobius"/>
    </source>
</evidence>
<evidence type="ECO:0000256" key="2">
    <source>
        <dbReference type="ARBA" id="ARBA00004651"/>
    </source>
</evidence>
<dbReference type="Proteomes" id="UP000295714">
    <property type="component" value="Unassembled WGS sequence"/>
</dbReference>
<evidence type="ECO:0000256" key="7">
    <source>
        <dbReference type="ARBA" id="ARBA00022801"/>
    </source>
</evidence>
<sequence>MTTNYYPASPTNVPKNLTALTTSYQTRAFLAILAIILFFVLYGALVVALGYLVYWAFTYDIGRINKLTILGKVGAVAGTAMLFFFTLKFIFKLKNHKPENRIKLKKEDYPELWDFILKICDETGAPKPKNIYADPDVNAYVAYSNMWLSLFLPVKKELTIGLGLVSCINMSEFKAVMSHEFGHFSQRSMKIGSYIISANTIIHDMIFARDKWDDILDQWRASDLRLSFAAWVITPIIWVIRQVLALFYQFLNIMYSSLSREMEFNADKVAISTSGSDAIISGLWKLDSGFTKWNSTIQHAYLAAPKKIFTKNLYTHNNLSISKDKDEQFEALSSLPKDERGGKKFFTSSEHSKVNMYASHPPNDMRQDNAKVPYIDCPNDETSPWVLFSNAEKLQEEMTQLIYNQYLNKTPENFSAVEDFENFITTENKDKKLLEEYQNTFENRYLNIPDLDKIDSTSKEINVDSSKLKTLKEELTKLMQPVKDIELLMEKANQIASGTTKEKTFAFKEKSYTKKTLQEGYMNLLSEREKILNENFKAWDTEFCNYHYALAKQKNKASELKKIYKQHQLLSDFYRASVNVKNTIVNELNALQSREVTENDVRRFGYRVNDLALSLNAELDKFDTMEFVSLPNIDTIQELKEAIIEGGEFKKQTGNIFENGGFNILYTAVENATVHCQRIDQKSIGLILDFHNQLQR</sequence>
<keyword evidence="6" id="KW-0479">Metal-binding</keyword>
<evidence type="ECO:0000256" key="11">
    <source>
        <dbReference type="ARBA" id="ARBA00023136"/>
    </source>
</evidence>
<dbReference type="CDD" id="cd07328">
    <property type="entry name" value="M48_Ste24p_like"/>
    <property type="match status" value="1"/>
</dbReference>
<evidence type="ECO:0000256" key="10">
    <source>
        <dbReference type="ARBA" id="ARBA00023049"/>
    </source>
</evidence>
<protein>
    <submittedName>
        <fullName evidence="14">Zn-dependent protease with chaperone function</fullName>
    </submittedName>
</protein>
<accession>A0A4R1KPB1</accession>
<dbReference type="AlphaFoldDB" id="A0A4R1KPB1"/>
<keyword evidence="7" id="KW-0378">Hydrolase</keyword>
<evidence type="ECO:0000256" key="6">
    <source>
        <dbReference type="ARBA" id="ARBA00022723"/>
    </source>
</evidence>
<feature type="transmembrane region" description="Helical" evidence="12">
    <location>
        <begin position="69"/>
        <end position="91"/>
    </location>
</feature>
<proteinExistence type="predicted"/>
<dbReference type="EMBL" id="SMGI01000003">
    <property type="protein sequence ID" value="TCK66854.1"/>
    <property type="molecule type" value="Genomic_DNA"/>
</dbReference>
<dbReference type="Pfam" id="PF01435">
    <property type="entry name" value="Peptidase_M48"/>
    <property type="match status" value="1"/>
</dbReference>
<feature type="transmembrane region" description="Helical" evidence="12">
    <location>
        <begin position="28"/>
        <end position="57"/>
    </location>
</feature>
<keyword evidence="8" id="KW-0862">Zinc</keyword>
<dbReference type="PANTHER" id="PTHR43221">
    <property type="entry name" value="PROTEASE HTPX"/>
    <property type="match status" value="1"/>
</dbReference>
<evidence type="ECO:0000256" key="3">
    <source>
        <dbReference type="ARBA" id="ARBA00022475"/>
    </source>
</evidence>
<dbReference type="OrthoDB" id="9789270at2"/>
<feature type="domain" description="Peptidase M48" evidence="13">
    <location>
        <begin position="114"/>
        <end position="367"/>
    </location>
</feature>
<feature type="transmembrane region" description="Helical" evidence="12">
    <location>
        <begin position="228"/>
        <end position="251"/>
    </location>
</feature>
<keyword evidence="15" id="KW-1185">Reference proteome</keyword>
<dbReference type="RefSeq" id="WP_132705362.1">
    <property type="nucleotide sequence ID" value="NZ_SMGI01000003.1"/>
</dbReference>
<name>A0A4R1KPB1_9FLAO</name>
<dbReference type="GO" id="GO:0004222">
    <property type="term" value="F:metalloendopeptidase activity"/>
    <property type="evidence" value="ECO:0007669"/>
    <property type="project" value="InterPro"/>
</dbReference>
<comment type="subcellular location">
    <subcellularLocation>
        <location evidence="2">Cell membrane</location>
        <topology evidence="2">Multi-pass membrane protein</topology>
    </subcellularLocation>
</comment>
<dbReference type="InterPro" id="IPR050083">
    <property type="entry name" value="HtpX_protease"/>
</dbReference>
<dbReference type="Gene3D" id="3.30.2010.10">
    <property type="entry name" value="Metalloproteases ('zincins'), catalytic domain"/>
    <property type="match status" value="1"/>
</dbReference>
<dbReference type="PANTHER" id="PTHR43221:SF1">
    <property type="entry name" value="PROTEASE HTPX"/>
    <property type="match status" value="1"/>
</dbReference>
<organism evidence="14 15">
    <name type="scientific">Winogradskyella wandonensis</name>
    <dbReference type="NCBI Taxonomy" id="1442586"/>
    <lineage>
        <taxon>Bacteria</taxon>
        <taxon>Pseudomonadati</taxon>
        <taxon>Bacteroidota</taxon>
        <taxon>Flavobacteriia</taxon>
        <taxon>Flavobacteriales</taxon>
        <taxon>Flavobacteriaceae</taxon>
        <taxon>Winogradskyella</taxon>
    </lineage>
</organism>
<evidence type="ECO:0000259" key="13">
    <source>
        <dbReference type="Pfam" id="PF01435"/>
    </source>
</evidence>
<keyword evidence="4 14" id="KW-0645">Protease</keyword>
<dbReference type="InterPro" id="IPR001915">
    <property type="entry name" value="Peptidase_M48"/>
</dbReference>
<evidence type="ECO:0000256" key="8">
    <source>
        <dbReference type="ARBA" id="ARBA00022833"/>
    </source>
</evidence>
<dbReference type="GO" id="GO:0006508">
    <property type="term" value="P:proteolysis"/>
    <property type="evidence" value="ECO:0007669"/>
    <property type="project" value="UniProtKB-KW"/>
</dbReference>
<comment type="cofactor">
    <cofactor evidence="1">
        <name>Zn(2+)</name>
        <dbReference type="ChEBI" id="CHEBI:29105"/>
    </cofactor>
</comment>
<keyword evidence="10" id="KW-0482">Metalloprotease</keyword>
<comment type="caution">
    <text evidence="14">The sequence shown here is derived from an EMBL/GenBank/DDBJ whole genome shotgun (WGS) entry which is preliminary data.</text>
</comment>
<evidence type="ECO:0000313" key="15">
    <source>
        <dbReference type="Proteomes" id="UP000295714"/>
    </source>
</evidence>
<reference evidence="14 15" key="1">
    <citation type="journal article" date="2015" name="Stand. Genomic Sci.">
        <title>Genomic Encyclopedia of Bacterial and Archaeal Type Strains, Phase III: the genomes of soil and plant-associated and newly described type strains.</title>
        <authorList>
            <person name="Whitman W.B."/>
            <person name="Woyke T."/>
            <person name="Klenk H.P."/>
            <person name="Zhou Y."/>
            <person name="Lilburn T.G."/>
            <person name="Beck B.J."/>
            <person name="De Vos P."/>
            <person name="Vandamme P."/>
            <person name="Eisen J.A."/>
            <person name="Garrity G."/>
            <person name="Hugenholtz P."/>
            <person name="Kyrpides N.C."/>
        </authorList>
    </citation>
    <scope>NUCLEOTIDE SEQUENCE [LARGE SCALE GENOMIC DNA]</scope>
    <source>
        <strain evidence="14 15">CECT 8445</strain>
    </source>
</reference>